<proteinExistence type="inferred from homology"/>
<keyword evidence="4 11" id="KW-0547">Nucleotide-binding</keyword>
<dbReference type="InterPro" id="IPR024088">
    <property type="entry name" value="Tyr-tRNA-ligase_bac-type"/>
</dbReference>
<sequence length="421" mass="45737">MNALLDDLTWRGFIATTTDKAALAAHLDEGMVTSYVGFDPTAPSLHIGHLMQLILARRFQQAGHRPLLLVGGATGLIGDPKMTGERVMNTKETVAEWVEALRAQVSRFVSFEGENASLIVNNLDWTASLSALDFLRDIGKHFSVNRMLARDVVARRLNDGISYTEFSYVLLQSLDYAALHERYGCTLQTGAQDQWGNITAGIDYIRRTTGDVVHGLVTPLLTKTDGTKFGKTEGGAVWIDPDRTSPYAFHQFWLNAEDAKVIDYLKIFSGRTRDEISELDAQTRQSPFKRAAQRALANDVTDLVHGAEARRNAEAAAAALFGRGELRALDQQTLAAVMAEVGAVELPPVDGRLPLVVDALAASGAVSSKSAARRAITEGGAYLNNQKVTDVDARLSEDDLLAGRYALVRRGKRTVGGVIVA</sequence>
<dbReference type="InterPro" id="IPR054608">
    <property type="entry name" value="SYY-like_C"/>
</dbReference>
<evidence type="ECO:0000256" key="10">
    <source>
        <dbReference type="ARBA" id="ARBA00060965"/>
    </source>
</evidence>
<dbReference type="Pfam" id="PF00579">
    <property type="entry name" value="tRNA-synt_1b"/>
    <property type="match status" value="1"/>
</dbReference>
<reference evidence="15" key="1">
    <citation type="submission" date="2018-08" db="EMBL/GenBank/DDBJ databases">
        <authorList>
            <person name="Hornung B."/>
        </authorList>
    </citation>
    <scope>NUCLEOTIDE SEQUENCE [LARGE SCALE GENOMIC DNA]</scope>
</reference>
<evidence type="ECO:0000256" key="11">
    <source>
        <dbReference type="HAMAP-Rule" id="MF_02006"/>
    </source>
</evidence>
<dbReference type="PROSITE" id="PS00178">
    <property type="entry name" value="AA_TRNA_LIGASE_I"/>
    <property type="match status" value="1"/>
</dbReference>
<feature type="short sequence motif" description="'HIGH' region" evidence="11">
    <location>
        <begin position="40"/>
        <end position="49"/>
    </location>
</feature>
<comment type="function">
    <text evidence="11">Catalyzes the attachment of tyrosine to tRNA(Tyr) in a two-step reaction: tyrosine is first activated by ATP to form Tyr-AMP and then transferred to the acceptor end of tRNA(Tyr).</text>
</comment>
<dbReference type="SUPFAM" id="SSF55174">
    <property type="entry name" value="Alpha-L RNA-binding motif"/>
    <property type="match status" value="1"/>
</dbReference>
<dbReference type="GO" id="GO:0042803">
    <property type="term" value="F:protein homodimerization activity"/>
    <property type="evidence" value="ECO:0007669"/>
    <property type="project" value="UniProtKB-ARBA"/>
</dbReference>
<evidence type="ECO:0000256" key="7">
    <source>
        <dbReference type="ARBA" id="ARBA00022917"/>
    </source>
</evidence>
<organism evidence="14 15">
    <name type="scientific">Propionibacterium australiense</name>
    <dbReference type="NCBI Taxonomy" id="119981"/>
    <lineage>
        <taxon>Bacteria</taxon>
        <taxon>Bacillati</taxon>
        <taxon>Actinomycetota</taxon>
        <taxon>Actinomycetes</taxon>
        <taxon>Propionibacteriales</taxon>
        <taxon>Propionibacteriaceae</taxon>
        <taxon>Propionibacterium</taxon>
    </lineage>
</organism>
<dbReference type="GO" id="GO:0006437">
    <property type="term" value="P:tyrosyl-tRNA aminoacylation"/>
    <property type="evidence" value="ECO:0007669"/>
    <property type="project" value="UniProtKB-UniRule"/>
</dbReference>
<comment type="subcellular location">
    <subcellularLocation>
        <location evidence="1 11">Cytoplasm</location>
    </subcellularLocation>
</comment>
<dbReference type="Proteomes" id="UP000263928">
    <property type="component" value="Unassembled WGS sequence"/>
</dbReference>
<comment type="similarity">
    <text evidence="10 11">Belongs to the class-I aminoacyl-tRNA synthetase family. TyrS type 1 subfamily.</text>
</comment>
<evidence type="ECO:0000259" key="13">
    <source>
        <dbReference type="Pfam" id="PF22421"/>
    </source>
</evidence>
<feature type="binding site" evidence="11">
    <location>
        <position position="168"/>
    </location>
    <ligand>
        <name>L-tyrosine</name>
        <dbReference type="ChEBI" id="CHEBI:58315"/>
    </ligand>
</feature>
<dbReference type="InterPro" id="IPR002307">
    <property type="entry name" value="Tyr-tRNA-ligase"/>
</dbReference>
<comment type="subunit">
    <text evidence="11">Homodimer.</text>
</comment>
<evidence type="ECO:0000313" key="15">
    <source>
        <dbReference type="Proteomes" id="UP000263928"/>
    </source>
</evidence>
<dbReference type="InterPro" id="IPR036986">
    <property type="entry name" value="S4_RNA-bd_sf"/>
</dbReference>
<dbReference type="GO" id="GO:0005829">
    <property type="term" value="C:cytosol"/>
    <property type="evidence" value="ECO:0007669"/>
    <property type="project" value="TreeGrafter"/>
</dbReference>
<comment type="catalytic activity">
    <reaction evidence="9 11">
        <text>tRNA(Tyr) + L-tyrosine + ATP = L-tyrosyl-tRNA(Tyr) + AMP + diphosphate + H(+)</text>
        <dbReference type="Rhea" id="RHEA:10220"/>
        <dbReference type="Rhea" id="RHEA-COMP:9706"/>
        <dbReference type="Rhea" id="RHEA-COMP:9707"/>
        <dbReference type="ChEBI" id="CHEBI:15378"/>
        <dbReference type="ChEBI" id="CHEBI:30616"/>
        <dbReference type="ChEBI" id="CHEBI:33019"/>
        <dbReference type="ChEBI" id="CHEBI:58315"/>
        <dbReference type="ChEBI" id="CHEBI:78442"/>
        <dbReference type="ChEBI" id="CHEBI:78536"/>
        <dbReference type="ChEBI" id="CHEBI:456215"/>
        <dbReference type="EC" id="6.1.1.1"/>
    </reaction>
</comment>
<dbReference type="Gene3D" id="1.10.240.10">
    <property type="entry name" value="Tyrosyl-Transfer RNA Synthetase"/>
    <property type="match status" value="1"/>
</dbReference>
<keyword evidence="2 11" id="KW-0963">Cytoplasm</keyword>
<dbReference type="GO" id="GO:0003723">
    <property type="term" value="F:RNA binding"/>
    <property type="evidence" value="ECO:0007669"/>
    <property type="project" value="UniProtKB-KW"/>
</dbReference>
<keyword evidence="6 12" id="KW-0694">RNA-binding</keyword>
<dbReference type="FunFam" id="3.40.50.620:FF:000008">
    <property type="entry name" value="Tyrosine--tRNA ligase"/>
    <property type="match status" value="1"/>
</dbReference>
<dbReference type="HAMAP" id="MF_02006">
    <property type="entry name" value="Tyr_tRNA_synth_type1"/>
    <property type="match status" value="1"/>
</dbReference>
<feature type="binding site" evidence="11">
    <location>
        <position position="172"/>
    </location>
    <ligand>
        <name>L-tyrosine</name>
        <dbReference type="ChEBI" id="CHEBI:58315"/>
    </ligand>
</feature>
<dbReference type="EC" id="6.1.1.1" evidence="11"/>
<evidence type="ECO:0000256" key="5">
    <source>
        <dbReference type="ARBA" id="ARBA00022840"/>
    </source>
</evidence>
<dbReference type="NCBIfam" id="TIGR00234">
    <property type="entry name" value="tyrS"/>
    <property type="match status" value="1"/>
</dbReference>
<feature type="domain" description="Tyrosine--tRNA ligase SYY-like C-terminal" evidence="13">
    <location>
        <begin position="356"/>
        <end position="413"/>
    </location>
</feature>
<feature type="short sequence motif" description="'KMSKS' region" evidence="11">
    <location>
        <begin position="228"/>
        <end position="232"/>
    </location>
</feature>
<keyword evidence="8 11" id="KW-0030">Aminoacyl-tRNA synthetase</keyword>
<dbReference type="Pfam" id="PF22421">
    <property type="entry name" value="SYY_C-terminal"/>
    <property type="match status" value="1"/>
</dbReference>
<dbReference type="AlphaFoldDB" id="A0A383SAW4"/>
<evidence type="ECO:0000256" key="2">
    <source>
        <dbReference type="ARBA" id="ARBA00022490"/>
    </source>
</evidence>
<evidence type="ECO:0000256" key="12">
    <source>
        <dbReference type="PROSITE-ProRule" id="PRU00182"/>
    </source>
</evidence>
<dbReference type="InterPro" id="IPR001412">
    <property type="entry name" value="aa-tRNA-synth_I_CS"/>
</dbReference>
<accession>A0A383SAW4</accession>
<dbReference type="Gene3D" id="3.10.290.10">
    <property type="entry name" value="RNA-binding S4 domain"/>
    <property type="match status" value="1"/>
</dbReference>
<evidence type="ECO:0000256" key="8">
    <source>
        <dbReference type="ARBA" id="ARBA00023146"/>
    </source>
</evidence>
<feature type="binding site" evidence="11">
    <location>
        <position position="35"/>
    </location>
    <ligand>
        <name>L-tyrosine</name>
        <dbReference type="ChEBI" id="CHEBI:58315"/>
    </ligand>
</feature>
<dbReference type="InterPro" id="IPR014729">
    <property type="entry name" value="Rossmann-like_a/b/a_fold"/>
</dbReference>
<dbReference type="PANTHER" id="PTHR11766">
    <property type="entry name" value="TYROSYL-TRNA SYNTHETASE"/>
    <property type="match status" value="1"/>
</dbReference>
<feature type="binding site" evidence="11">
    <location>
        <position position="231"/>
    </location>
    <ligand>
        <name>ATP</name>
        <dbReference type="ChEBI" id="CHEBI:30616"/>
    </ligand>
</feature>
<gene>
    <name evidence="11" type="primary">tyrS</name>
    <name evidence="14" type="ORF">PROPAUS_2377</name>
</gene>
<dbReference type="GO" id="GO:0004831">
    <property type="term" value="F:tyrosine-tRNA ligase activity"/>
    <property type="evidence" value="ECO:0007669"/>
    <property type="project" value="UniProtKB-UniRule"/>
</dbReference>
<dbReference type="PANTHER" id="PTHR11766:SF0">
    <property type="entry name" value="TYROSINE--TRNA LIGASE, MITOCHONDRIAL"/>
    <property type="match status" value="1"/>
</dbReference>
<evidence type="ECO:0000256" key="6">
    <source>
        <dbReference type="ARBA" id="ARBA00022884"/>
    </source>
</evidence>
<keyword evidence="5 11" id="KW-0067">ATP-binding</keyword>
<evidence type="ECO:0000313" key="14">
    <source>
        <dbReference type="EMBL" id="SYZ34366.1"/>
    </source>
</evidence>
<dbReference type="RefSeq" id="WP_119162707.1">
    <property type="nucleotide sequence ID" value="NZ_LR134442.1"/>
</dbReference>
<dbReference type="PROSITE" id="PS50889">
    <property type="entry name" value="S4"/>
    <property type="match status" value="1"/>
</dbReference>
<dbReference type="InterPro" id="IPR002305">
    <property type="entry name" value="aa-tRNA-synth_Ic"/>
</dbReference>
<dbReference type="SUPFAM" id="SSF52374">
    <property type="entry name" value="Nucleotidylyl transferase"/>
    <property type="match status" value="1"/>
</dbReference>
<keyword evidence="3 11" id="KW-0436">Ligase</keyword>
<keyword evidence="15" id="KW-1185">Reference proteome</keyword>
<evidence type="ECO:0000256" key="4">
    <source>
        <dbReference type="ARBA" id="ARBA00022741"/>
    </source>
</evidence>
<evidence type="ECO:0000256" key="3">
    <source>
        <dbReference type="ARBA" id="ARBA00022598"/>
    </source>
</evidence>
<dbReference type="GO" id="GO:0005524">
    <property type="term" value="F:ATP binding"/>
    <property type="evidence" value="ECO:0007669"/>
    <property type="project" value="UniProtKB-UniRule"/>
</dbReference>
<dbReference type="CDD" id="cd00805">
    <property type="entry name" value="TyrRS_core"/>
    <property type="match status" value="1"/>
</dbReference>
<evidence type="ECO:0000256" key="1">
    <source>
        <dbReference type="ARBA" id="ARBA00004496"/>
    </source>
</evidence>
<evidence type="ECO:0000256" key="9">
    <source>
        <dbReference type="ARBA" id="ARBA00048248"/>
    </source>
</evidence>
<dbReference type="EMBL" id="UNQJ01000024">
    <property type="protein sequence ID" value="SYZ34366.1"/>
    <property type="molecule type" value="Genomic_DNA"/>
</dbReference>
<dbReference type="FunFam" id="1.10.240.10:FF:000001">
    <property type="entry name" value="Tyrosine--tRNA ligase"/>
    <property type="match status" value="1"/>
</dbReference>
<dbReference type="InterPro" id="IPR024107">
    <property type="entry name" value="Tyr-tRNA-ligase_bac_1"/>
</dbReference>
<keyword evidence="7 11" id="KW-0648">Protein biosynthesis</keyword>
<name>A0A383SAW4_9ACTN</name>
<protein>
    <recommendedName>
        <fullName evidence="11">Tyrosine--tRNA ligase</fullName>
        <ecNumber evidence="11">6.1.1.1</ecNumber>
    </recommendedName>
    <alternativeName>
        <fullName evidence="11">Tyrosyl-tRNA synthetase</fullName>
        <shortName evidence="11">TyrRS</shortName>
    </alternativeName>
</protein>
<dbReference type="Gene3D" id="3.40.50.620">
    <property type="entry name" value="HUPs"/>
    <property type="match status" value="1"/>
</dbReference>
<dbReference type="PRINTS" id="PR01040">
    <property type="entry name" value="TRNASYNTHTYR"/>
</dbReference>